<proteinExistence type="predicted"/>
<evidence type="ECO:0000313" key="2">
    <source>
        <dbReference type="Proteomes" id="UP000028725"/>
    </source>
</evidence>
<dbReference type="STRING" id="394096.DB31_2986"/>
<dbReference type="AlphaFoldDB" id="A0A085W5G4"/>
<reference evidence="1 2" key="1">
    <citation type="submission" date="2014-04" db="EMBL/GenBank/DDBJ databases">
        <title>Genome assembly of Hyalangium minutum DSM 14724.</title>
        <authorList>
            <person name="Sharma G."/>
            <person name="Subramanian S."/>
        </authorList>
    </citation>
    <scope>NUCLEOTIDE SEQUENCE [LARGE SCALE GENOMIC DNA]</scope>
    <source>
        <strain evidence="1 2">DSM 14724</strain>
    </source>
</reference>
<evidence type="ECO:0000313" key="1">
    <source>
        <dbReference type="EMBL" id="KFE62927.1"/>
    </source>
</evidence>
<organism evidence="1 2">
    <name type="scientific">Hyalangium minutum</name>
    <dbReference type="NCBI Taxonomy" id="394096"/>
    <lineage>
        <taxon>Bacteria</taxon>
        <taxon>Pseudomonadati</taxon>
        <taxon>Myxococcota</taxon>
        <taxon>Myxococcia</taxon>
        <taxon>Myxococcales</taxon>
        <taxon>Cystobacterineae</taxon>
        <taxon>Archangiaceae</taxon>
        <taxon>Hyalangium</taxon>
    </lineage>
</organism>
<dbReference type="Proteomes" id="UP000028725">
    <property type="component" value="Unassembled WGS sequence"/>
</dbReference>
<comment type="caution">
    <text evidence="1">The sequence shown here is derived from an EMBL/GenBank/DDBJ whole genome shotgun (WGS) entry which is preliminary data.</text>
</comment>
<dbReference type="RefSeq" id="WP_240487045.1">
    <property type="nucleotide sequence ID" value="NZ_JMCB01000019.1"/>
</dbReference>
<sequence length="172" mass="18888">MRTEYGWLVVDVRGQWEEVPHRTLVPAAGGDGPWDEKRQLDQEFTGPLNWDDPPKSLARLLRKYGFTAKDAVAVDAGKGTVSWTPKGLCKGEICGVPCPQSSLRGLRSMPKEGEKVEAAFVHSGLALFHNSHTDPEIDPDKGALFAESQPGQELGLDRIEDQIVSGICRLPR</sequence>
<name>A0A085W5G4_9BACT</name>
<gene>
    <name evidence="1" type="ORF">DB31_2986</name>
</gene>
<keyword evidence="2" id="KW-1185">Reference proteome</keyword>
<protein>
    <submittedName>
        <fullName evidence="1">Uncharacterized protein</fullName>
    </submittedName>
</protein>
<dbReference type="EMBL" id="JMCB01000019">
    <property type="protein sequence ID" value="KFE62927.1"/>
    <property type="molecule type" value="Genomic_DNA"/>
</dbReference>
<accession>A0A085W5G4</accession>